<dbReference type="CDD" id="cd00093">
    <property type="entry name" value="HTH_XRE"/>
    <property type="match status" value="1"/>
</dbReference>
<dbReference type="PROSITE" id="PS50943">
    <property type="entry name" value="HTH_CROC1"/>
    <property type="match status" value="1"/>
</dbReference>
<feature type="domain" description="HTH cro/C1-type" evidence="1">
    <location>
        <begin position="16"/>
        <end position="71"/>
    </location>
</feature>
<name>A0A285TLI3_9BACL</name>
<protein>
    <recommendedName>
        <fullName evidence="1">HTH cro/C1-type domain-containing protein</fullName>
    </recommendedName>
</protein>
<dbReference type="AlphaFoldDB" id="A0A285TLI3"/>
<gene>
    <name evidence="2" type="ORF">SAMN05880501_11321</name>
</gene>
<evidence type="ECO:0000313" key="3">
    <source>
        <dbReference type="Proteomes" id="UP000219636"/>
    </source>
</evidence>
<reference evidence="3" key="1">
    <citation type="submission" date="2017-08" db="EMBL/GenBank/DDBJ databases">
        <authorList>
            <person name="Varghese N."/>
            <person name="Submissions S."/>
        </authorList>
    </citation>
    <scope>NUCLEOTIDE SEQUENCE [LARGE SCALE GENOMIC DNA]</scope>
    <source>
        <strain evidence="3">JC22</strain>
    </source>
</reference>
<proteinExistence type="predicted"/>
<dbReference type="InterPro" id="IPR010982">
    <property type="entry name" value="Lambda_DNA-bd_dom_sf"/>
</dbReference>
<dbReference type="Proteomes" id="UP000219636">
    <property type="component" value="Unassembled WGS sequence"/>
</dbReference>
<accession>A0A285TLI3</accession>
<evidence type="ECO:0000313" key="2">
    <source>
        <dbReference type="EMBL" id="SOC21576.1"/>
    </source>
</evidence>
<evidence type="ECO:0000259" key="1">
    <source>
        <dbReference type="PROSITE" id="PS50943"/>
    </source>
</evidence>
<organism evidence="2 3">
    <name type="scientific">Ureibacillus xyleni</name>
    <dbReference type="NCBI Taxonomy" id="614648"/>
    <lineage>
        <taxon>Bacteria</taxon>
        <taxon>Bacillati</taxon>
        <taxon>Bacillota</taxon>
        <taxon>Bacilli</taxon>
        <taxon>Bacillales</taxon>
        <taxon>Caryophanaceae</taxon>
        <taxon>Ureibacillus</taxon>
    </lineage>
</organism>
<dbReference type="Gene3D" id="1.10.260.40">
    <property type="entry name" value="lambda repressor-like DNA-binding domains"/>
    <property type="match status" value="1"/>
</dbReference>
<dbReference type="EMBL" id="OBMQ01000013">
    <property type="protein sequence ID" value="SOC21576.1"/>
    <property type="molecule type" value="Genomic_DNA"/>
</dbReference>
<dbReference type="GO" id="GO:0003677">
    <property type="term" value="F:DNA binding"/>
    <property type="evidence" value="ECO:0007669"/>
    <property type="project" value="InterPro"/>
</dbReference>
<keyword evidence="3" id="KW-1185">Reference proteome</keyword>
<dbReference type="SUPFAM" id="SSF47413">
    <property type="entry name" value="lambda repressor-like DNA-binding domains"/>
    <property type="match status" value="1"/>
</dbReference>
<dbReference type="InterPro" id="IPR001387">
    <property type="entry name" value="Cro/C1-type_HTH"/>
</dbReference>
<sequence>MIIKTKTEVIKLGDFIKMKRLDMGFTIEELCKNAQVELEVYCAIENNLTLNPGIEDLFYLFKGLGLTFADFDFKGYVSNLEL</sequence>